<evidence type="ECO:0000313" key="2">
    <source>
        <dbReference type="Proteomes" id="UP000176527"/>
    </source>
</evidence>
<dbReference type="AlphaFoldDB" id="A0A1F5KE92"/>
<proteinExistence type="predicted"/>
<organism evidence="1 2">
    <name type="scientific">Candidatus Daviesbacteria bacterium RIFCSPHIGHO2_12_FULL_37_11</name>
    <dbReference type="NCBI Taxonomy" id="1797777"/>
    <lineage>
        <taxon>Bacteria</taxon>
        <taxon>Candidatus Daviesiibacteriota</taxon>
    </lineage>
</organism>
<comment type="caution">
    <text evidence="1">The sequence shown here is derived from an EMBL/GenBank/DDBJ whole genome shotgun (WGS) entry which is preliminary data.</text>
</comment>
<reference evidence="1 2" key="1">
    <citation type="journal article" date="2016" name="Nat. Commun.">
        <title>Thousands of microbial genomes shed light on interconnected biogeochemical processes in an aquifer system.</title>
        <authorList>
            <person name="Anantharaman K."/>
            <person name="Brown C.T."/>
            <person name="Hug L.A."/>
            <person name="Sharon I."/>
            <person name="Castelle C.J."/>
            <person name="Probst A.J."/>
            <person name="Thomas B.C."/>
            <person name="Singh A."/>
            <person name="Wilkins M.J."/>
            <person name="Karaoz U."/>
            <person name="Brodie E.L."/>
            <person name="Williams K.H."/>
            <person name="Hubbard S.S."/>
            <person name="Banfield J.F."/>
        </authorList>
    </citation>
    <scope>NUCLEOTIDE SEQUENCE [LARGE SCALE GENOMIC DNA]</scope>
</reference>
<dbReference type="EMBL" id="MFDE01000005">
    <property type="protein sequence ID" value="OGE39110.1"/>
    <property type="molecule type" value="Genomic_DNA"/>
</dbReference>
<name>A0A1F5KE92_9BACT</name>
<evidence type="ECO:0000313" key="1">
    <source>
        <dbReference type="EMBL" id="OGE39110.1"/>
    </source>
</evidence>
<dbReference type="Proteomes" id="UP000176527">
    <property type="component" value="Unassembled WGS sequence"/>
</dbReference>
<sequence length="154" mass="17949">MSERKNDSWELTPEIIQQREEHNRKIKEWNRQWVEGLKQRGVLLEATLVGIWGQMGPAGGSMYGVFRENNDELFHFIVIGKSEEVAIAEDLEEREAICIPLREALMRGEEPKVKFVLTRDEELKEINGYIVKKFDPEETPNNHPVETIEQFLGK</sequence>
<accession>A0A1F5KE92</accession>
<protein>
    <submittedName>
        <fullName evidence="1">Uncharacterized protein</fullName>
    </submittedName>
</protein>
<gene>
    <name evidence="1" type="ORF">A3F00_00810</name>
</gene>